<dbReference type="PANTHER" id="PTHR16105:SF0">
    <property type="entry name" value="RNA-BINDING REGION-CONTAINING PROTEIN 3"/>
    <property type="match status" value="1"/>
</dbReference>
<dbReference type="EMBL" id="OU503048">
    <property type="protein sequence ID" value="CAI9774683.1"/>
    <property type="molecule type" value="Genomic_DNA"/>
</dbReference>
<evidence type="ECO:0000313" key="3">
    <source>
        <dbReference type="EMBL" id="CAI9774683.1"/>
    </source>
</evidence>
<dbReference type="AlphaFoldDB" id="A0AAD1ZRV5"/>
<dbReference type="Proteomes" id="UP000834106">
    <property type="component" value="Chromosome 13"/>
</dbReference>
<name>A0AAD1ZRV5_9LAMI</name>
<dbReference type="GO" id="GO:0030626">
    <property type="term" value="F:U12 snRNA binding"/>
    <property type="evidence" value="ECO:0007669"/>
    <property type="project" value="TreeGrafter"/>
</dbReference>
<dbReference type="GO" id="GO:0005689">
    <property type="term" value="C:U12-type spliceosomal complex"/>
    <property type="evidence" value="ECO:0007669"/>
    <property type="project" value="TreeGrafter"/>
</dbReference>
<reference evidence="3" key="1">
    <citation type="submission" date="2023-05" db="EMBL/GenBank/DDBJ databases">
        <authorList>
            <person name="Huff M."/>
        </authorList>
    </citation>
    <scope>NUCLEOTIDE SEQUENCE</scope>
</reference>
<evidence type="ECO:0000256" key="1">
    <source>
        <dbReference type="ARBA" id="ARBA00022884"/>
    </source>
</evidence>
<dbReference type="GO" id="GO:0097157">
    <property type="term" value="F:pre-mRNA intronic binding"/>
    <property type="evidence" value="ECO:0007669"/>
    <property type="project" value="TreeGrafter"/>
</dbReference>
<keyword evidence="4" id="KW-1185">Reference proteome</keyword>
<feature type="compositionally biased region" description="Acidic residues" evidence="2">
    <location>
        <begin position="246"/>
        <end position="257"/>
    </location>
</feature>
<keyword evidence="1" id="KW-0694">RNA-binding</keyword>
<evidence type="ECO:0000256" key="2">
    <source>
        <dbReference type="SAM" id="MobiDB-lite"/>
    </source>
</evidence>
<feature type="region of interest" description="Disordered" evidence="2">
    <location>
        <begin position="222"/>
        <end position="274"/>
    </location>
</feature>
<organism evidence="3 4">
    <name type="scientific">Fraxinus pennsylvanica</name>
    <dbReference type="NCBI Taxonomy" id="56036"/>
    <lineage>
        <taxon>Eukaryota</taxon>
        <taxon>Viridiplantae</taxon>
        <taxon>Streptophyta</taxon>
        <taxon>Embryophyta</taxon>
        <taxon>Tracheophyta</taxon>
        <taxon>Spermatophyta</taxon>
        <taxon>Magnoliopsida</taxon>
        <taxon>eudicotyledons</taxon>
        <taxon>Gunneridae</taxon>
        <taxon>Pentapetalae</taxon>
        <taxon>asterids</taxon>
        <taxon>lamiids</taxon>
        <taxon>Lamiales</taxon>
        <taxon>Oleaceae</taxon>
        <taxon>Oleeae</taxon>
        <taxon>Fraxinus</taxon>
    </lineage>
</organism>
<proteinExistence type="predicted"/>
<sequence>MFFLYWLGSKQSMVDASAVTTDGKIEIALEILTSLHLVHRVELPISLLKYLSEVQLSQPELGAKLNLKFKAQRLRYSFKNMLDKYGEAEISIEEITANLMRDTTKDDESELPLIYPPEFECQLSSIFVVADTPLLSVERARELIEERKHQERALLTRMDIVLTNKATFETDFSDSSRRDSTHTREPILQTLGVEYPFPPHLDYVSLSTPPFHIALPTPPLPVQSQFHLHHHAPPPPPPLATKTDVEDQSSSESEMESSDEKERGEVGPKRKHVKQQAILGPAVDKYVANDAVGLKPAALIPKEKPIVKKNSILHVLASTFERLRFKLNQGTLVPHGNCQSLTKRRDYKPDATLEELNLGKLPPEELLSLPMFKNYATGNPASVLYIKNLAKDVAVDDF</sequence>
<gene>
    <name evidence="3" type="ORF">FPE_LOCUS22113</name>
</gene>
<accession>A0AAD1ZRV5</accession>
<feature type="compositionally biased region" description="Basic and acidic residues" evidence="2">
    <location>
        <begin position="258"/>
        <end position="268"/>
    </location>
</feature>
<dbReference type="GO" id="GO:0000398">
    <property type="term" value="P:mRNA splicing, via spliceosome"/>
    <property type="evidence" value="ECO:0007669"/>
    <property type="project" value="TreeGrafter"/>
</dbReference>
<evidence type="ECO:0000313" key="4">
    <source>
        <dbReference type="Proteomes" id="UP000834106"/>
    </source>
</evidence>
<dbReference type="PANTHER" id="PTHR16105">
    <property type="entry name" value="RNA-BINDING REGION-CONTAINING PROTEIN 3"/>
    <property type="match status" value="1"/>
</dbReference>
<dbReference type="InterPro" id="IPR045164">
    <property type="entry name" value="RBM41/RNPC3"/>
</dbReference>
<protein>
    <submittedName>
        <fullName evidence="3">Uncharacterized protein</fullName>
    </submittedName>
</protein>